<evidence type="ECO:0000256" key="1">
    <source>
        <dbReference type="SAM" id="Phobius"/>
    </source>
</evidence>
<protein>
    <submittedName>
        <fullName evidence="3">Glycosyltransferase family 90 protein</fullName>
    </submittedName>
</protein>
<proteinExistence type="predicted"/>
<keyword evidence="3" id="KW-0808">Transferase</keyword>
<dbReference type="InterPro" id="IPR006598">
    <property type="entry name" value="CAP10"/>
</dbReference>
<dbReference type="SMART" id="SM00672">
    <property type="entry name" value="CAP10"/>
    <property type="match status" value="1"/>
</dbReference>
<dbReference type="OrthoDB" id="541052at2759"/>
<name>A0A6A6WRN9_9PLEO</name>
<evidence type="ECO:0000259" key="2">
    <source>
        <dbReference type="SMART" id="SM00672"/>
    </source>
</evidence>
<organism evidence="3 4">
    <name type="scientific">Melanomma pulvis-pyrius CBS 109.77</name>
    <dbReference type="NCBI Taxonomy" id="1314802"/>
    <lineage>
        <taxon>Eukaryota</taxon>
        <taxon>Fungi</taxon>
        <taxon>Dikarya</taxon>
        <taxon>Ascomycota</taxon>
        <taxon>Pezizomycotina</taxon>
        <taxon>Dothideomycetes</taxon>
        <taxon>Pleosporomycetidae</taxon>
        <taxon>Pleosporales</taxon>
        <taxon>Melanommataceae</taxon>
        <taxon>Melanomma</taxon>
    </lineage>
</organism>
<feature type="transmembrane region" description="Helical" evidence="1">
    <location>
        <begin position="12"/>
        <end position="33"/>
    </location>
</feature>
<keyword evidence="4" id="KW-1185">Reference proteome</keyword>
<dbReference type="Proteomes" id="UP000799757">
    <property type="component" value="Unassembled WGS sequence"/>
</dbReference>
<sequence>MRKRSLLLSPRIAFRALLCFALFFILIGTAWLWHRAPQRLASISMPTSYEPPRPVAHPIDYLMKKAYGTYRTLLEKQTTNLPSATAAYRSRRGRHPPPGFDRWFQYAKEHDAVIVEEFFDQIYHDLNPFWGVHAKQIRQQAKHFSQVISVRNGNVSVKTDKDRVWMNLWSDLITNIQEWLPDVDVPINVMDESRVIVPWEDINQYIKTEQSSRTLIPLKEVVTQFTGLKQLDDDPGTLTEISWIDEGRFWDTARVGCSPDSPSRNMSAVTDFKGPPPDISGFPEGSFEGYVANWTSTKDPCLQPDLQEIHGTFVEPVSQATTHSLIPIFGGSKLSMNNDILIPPAMYWTNNSFYSGGEEHGGDWESKKTMVVWRGGATGGRNKEENWTRFQRHRFVSMMNGTAVQQAELNITGPGQGPNFSLQSYTTYHLTATRYTDLGTWLQQIADVGMMHLVCFPATGNLMCPYTDPYFELKDTMTMLQQYAYKFVPDIDGNSFSGRYRGFLRSTSLPIKATIYSEWHNSRLIPWLHFVPMENSFVDVYGILDYFIGTGVNFKTKNGTELTEGAHDEEAKTIAMAGKDWAAKVLRREDMLIYVMRLLMEYARVSDDQREKLGFVEDLKE</sequence>
<dbReference type="PANTHER" id="PTHR12203:SF22">
    <property type="entry name" value="CAPSULE ASSOCIATED PROTEIN"/>
    <property type="match status" value="1"/>
</dbReference>
<evidence type="ECO:0000313" key="4">
    <source>
        <dbReference type="Proteomes" id="UP000799757"/>
    </source>
</evidence>
<feature type="domain" description="Glycosyl transferase CAP10" evidence="2">
    <location>
        <begin position="304"/>
        <end position="612"/>
    </location>
</feature>
<reference evidence="3" key="1">
    <citation type="journal article" date="2020" name="Stud. Mycol.">
        <title>101 Dothideomycetes genomes: a test case for predicting lifestyles and emergence of pathogens.</title>
        <authorList>
            <person name="Haridas S."/>
            <person name="Albert R."/>
            <person name="Binder M."/>
            <person name="Bloem J."/>
            <person name="Labutti K."/>
            <person name="Salamov A."/>
            <person name="Andreopoulos B."/>
            <person name="Baker S."/>
            <person name="Barry K."/>
            <person name="Bills G."/>
            <person name="Bluhm B."/>
            <person name="Cannon C."/>
            <person name="Castanera R."/>
            <person name="Culley D."/>
            <person name="Daum C."/>
            <person name="Ezra D."/>
            <person name="Gonzalez J."/>
            <person name="Henrissat B."/>
            <person name="Kuo A."/>
            <person name="Liang C."/>
            <person name="Lipzen A."/>
            <person name="Lutzoni F."/>
            <person name="Magnuson J."/>
            <person name="Mondo S."/>
            <person name="Nolan M."/>
            <person name="Ohm R."/>
            <person name="Pangilinan J."/>
            <person name="Park H.-J."/>
            <person name="Ramirez L."/>
            <person name="Alfaro M."/>
            <person name="Sun H."/>
            <person name="Tritt A."/>
            <person name="Yoshinaga Y."/>
            <person name="Zwiers L.-H."/>
            <person name="Turgeon B."/>
            <person name="Goodwin S."/>
            <person name="Spatafora J."/>
            <person name="Crous P."/>
            <person name="Grigoriev I."/>
        </authorList>
    </citation>
    <scope>NUCLEOTIDE SEQUENCE</scope>
    <source>
        <strain evidence="3">CBS 109.77</strain>
    </source>
</reference>
<keyword evidence="1" id="KW-1133">Transmembrane helix</keyword>
<dbReference type="AlphaFoldDB" id="A0A6A6WRN9"/>
<dbReference type="InterPro" id="IPR051091">
    <property type="entry name" value="O-Glucosyltr/Glycosyltrsf_90"/>
</dbReference>
<gene>
    <name evidence="3" type="ORF">K505DRAFT_330125</name>
</gene>
<dbReference type="GO" id="GO:0016740">
    <property type="term" value="F:transferase activity"/>
    <property type="evidence" value="ECO:0007669"/>
    <property type="project" value="UniProtKB-KW"/>
</dbReference>
<dbReference type="PANTHER" id="PTHR12203">
    <property type="entry name" value="KDEL LYS-ASP-GLU-LEU CONTAINING - RELATED"/>
    <property type="match status" value="1"/>
</dbReference>
<dbReference type="EMBL" id="MU002410">
    <property type="protein sequence ID" value="KAF2786759.1"/>
    <property type="molecule type" value="Genomic_DNA"/>
</dbReference>
<keyword evidence="1" id="KW-0472">Membrane</keyword>
<accession>A0A6A6WRN9</accession>
<keyword evidence="1" id="KW-0812">Transmembrane</keyword>
<dbReference type="Pfam" id="PF05686">
    <property type="entry name" value="Glyco_transf_90"/>
    <property type="match status" value="1"/>
</dbReference>
<evidence type="ECO:0000313" key="3">
    <source>
        <dbReference type="EMBL" id="KAF2786759.1"/>
    </source>
</evidence>